<name>A0A9Q0QTC5_9MAGN</name>
<evidence type="ECO:0000256" key="3">
    <source>
        <dbReference type="ARBA" id="ARBA00022679"/>
    </source>
</evidence>
<keyword evidence="5 8" id="KW-1133">Transmembrane helix</keyword>
<comment type="catalytic activity">
    <reaction evidence="8">
        <text>L-cysteinyl-[protein] + hexadecanoyl-CoA = S-hexadecanoyl-L-cysteinyl-[protein] + CoA</text>
        <dbReference type="Rhea" id="RHEA:36683"/>
        <dbReference type="Rhea" id="RHEA-COMP:10131"/>
        <dbReference type="Rhea" id="RHEA-COMP:11032"/>
        <dbReference type="ChEBI" id="CHEBI:29950"/>
        <dbReference type="ChEBI" id="CHEBI:57287"/>
        <dbReference type="ChEBI" id="CHEBI:57379"/>
        <dbReference type="ChEBI" id="CHEBI:74151"/>
        <dbReference type="EC" id="2.3.1.225"/>
    </reaction>
</comment>
<comment type="similarity">
    <text evidence="2 8">Belongs to the DHHC palmitoyltransferase family.</text>
</comment>
<organism evidence="10 11">
    <name type="scientific">Protea cynaroides</name>
    <dbReference type="NCBI Taxonomy" id="273540"/>
    <lineage>
        <taxon>Eukaryota</taxon>
        <taxon>Viridiplantae</taxon>
        <taxon>Streptophyta</taxon>
        <taxon>Embryophyta</taxon>
        <taxon>Tracheophyta</taxon>
        <taxon>Spermatophyta</taxon>
        <taxon>Magnoliopsida</taxon>
        <taxon>Proteales</taxon>
        <taxon>Proteaceae</taxon>
        <taxon>Protea</taxon>
    </lineage>
</organism>
<evidence type="ECO:0000256" key="4">
    <source>
        <dbReference type="ARBA" id="ARBA00022692"/>
    </source>
</evidence>
<evidence type="ECO:0000256" key="7">
    <source>
        <dbReference type="ARBA" id="ARBA00023315"/>
    </source>
</evidence>
<comment type="domain">
    <text evidence="8">The DHHC domain is required for palmitoyltransferase activity.</text>
</comment>
<dbReference type="AlphaFoldDB" id="A0A9Q0QTC5"/>
<feature type="domain" description="Palmitoyltransferase DHHC" evidence="9">
    <location>
        <begin position="200"/>
        <end position="315"/>
    </location>
</feature>
<evidence type="ECO:0000256" key="2">
    <source>
        <dbReference type="ARBA" id="ARBA00008574"/>
    </source>
</evidence>
<evidence type="ECO:0000259" key="9">
    <source>
        <dbReference type="Pfam" id="PF01529"/>
    </source>
</evidence>
<dbReference type="Pfam" id="PF01529">
    <property type="entry name" value="DHHC"/>
    <property type="match status" value="1"/>
</dbReference>
<dbReference type="PANTHER" id="PTHR22883:SF127">
    <property type="entry name" value="ZDHHC-TYPE PALMITOYLTRANSFERASE 3-RELATED"/>
    <property type="match status" value="1"/>
</dbReference>
<dbReference type="InterPro" id="IPR039859">
    <property type="entry name" value="PFA4/ZDH16/20/ERF2-like"/>
</dbReference>
<dbReference type="PROSITE" id="PS50216">
    <property type="entry name" value="DHHC"/>
    <property type="match status" value="1"/>
</dbReference>
<feature type="transmembrane region" description="Helical" evidence="8">
    <location>
        <begin position="38"/>
        <end position="59"/>
    </location>
</feature>
<comment type="caution">
    <text evidence="10">The sequence shown here is derived from an EMBL/GenBank/DDBJ whole genome shotgun (WGS) entry which is preliminary data.</text>
</comment>
<dbReference type="EC" id="2.3.1.225" evidence="8"/>
<dbReference type="OrthoDB" id="331948at2759"/>
<proteinExistence type="inferred from homology"/>
<evidence type="ECO:0000256" key="5">
    <source>
        <dbReference type="ARBA" id="ARBA00022989"/>
    </source>
</evidence>
<evidence type="ECO:0000313" key="11">
    <source>
        <dbReference type="Proteomes" id="UP001141806"/>
    </source>
</evidence>
<feature type="transmembrane region" description="Helical" evidence="8">
    <location>
        <begin position="66"/>
        <end position="85"/>
    </location>
</feature>
<dbReference type="GO" id="GO:0019706">
    <property type="term" value="F:protein-cysteine S-palmitoyltransferase activity"/>
    <property type="evidence" value="ECO:0007669"/>
    <property type="project" value="UniProtKB-EC"/>
</dbReference>
<dbReference type="GO" id="GO:0005794">
    <property type="term" value="C:Golgi apparatus"/>
    <property type="evidence" value="ECO:0007669"/>
    <property type="project" value="TreeGrafter"/>
</dbReference>
<evidence type="ECO:0000256" key="8">
    <source>
        <dbReference type="RuleBase" id="RU079119"/>
    </source>
</evidence>
<comment type="subcellular location">
    <subcellularLocation>
        <location evidence="1">Membrane</location>
        <topology evidence="1">Multi-pass membrane protein</topology>
    </subcellularLocation>
</comment>
<evidence type="ECO:0000256" key="6">
    <source>
        <dbReference type="ARBA" id="ARBA00023136"/>
    </source>
</evidence>
<feature type="transmembrane region" description="Helical" evidence="8">
    <location>
        <begin position="232"/>
        <end position="256"/>
    </location>
</feature>
<dbReference type="GO" id="GO:0016020">
    <property type="term" value="C:membrane"/>
    <property type="evidence" value="ECO:0007669"/>
    <property type="project" value="UniProtKB-SubCell"/>
</dbReference>
<reference evidence="10" key="1">
    <citation type="journal article" date="2023" name="Plant J.">
        <title>The genome of the king protea, Protea cynaroides.</title>
        <authorList>
            <person name="Chang J."/>
            <person name="Duong T.A."/>
            <person name="Schoeman C."/>
            <person name="Ma X."/>
            <person name="Roodt D."/>
            <person name="Barker N."/>
            <person name="Li Z."/>
            <person name="Van de Peer Y."/>
            <person name="Mizrachi E."/>
        </authorList>
    </citation>
    <scope>NUCLEOTIDE SEQUENCE</scope>
    <source>
        <tissue evidence="10">Young leaves</tissue>
    </source>
</reference>
<keyword evidence="7 8" id="KW-0012">Acyltransferase</keyword>
<feature type="transmembrane region" description="Helical" evidence="8">
    <location>
        <begin position="276"/>
        <end position="297"/>
    </location>
</feature>
<feature type="transmembrane region" description="Helical" evidence="8">
    <location>
        <begin position="97"/>
        <end position="117"/>
    </location>
</feature>
<dbReference type="InterPro" id="IPR001594">
    <property type="entry name" value="Palmitoyltrfase_DHHC"/>
</dbReference>
<dbReference type="GO" id="GO:0006612">
    <property type="term" value="P:protein targeting to membrane"/>
    <property type="evidence" value="ECO:0007669"/>
    <property type="project" value="TreeGrafter"/>
</dbReference>
<keyword evidence="6 8" id="KW-0472">Membrane</keyword>
<keyword evidence="11" id="KW-1185">Reference proteome</keyword>
<keyword evidence="3 8" id="KW-0808">Transferase</keyword>
<protein>
    <recommendedName>
        <fullName evidence="8">S-acyltransferase</fullName>
        <ecNumber evidence="8">2.3.1.225</ecNumber>
    </recommendedName>
    <alternativeName>
        <fullName evidence="8">Palmitoyltransferase</fullName>
    </alternativeName>
</protein>
<dbReference type="PANTHER" id="PTHR22883">
    <property type="entry name" value="ZINC FINGER DHHC DOMAIN CONTAINING PROTEIN"/>
    <property type="match status" value="1"/>
</dbReference>
<sequence length="434" mass="49197">MERKTVTQDTVNFDCCLAASLEPKMVLLGSQRPPPSSFILSSFISFVFVLLTQLTLAMVPRYFSSLPFLAMLALSALFLLAVTGFGSCCRRLVRVYASAPAFVVFNALFIWGVYIVVIREAIPSFSDVVFNAELSLLMIGYCRILCGDPGLVTHESSGLDKISGNIDSEVKLDSEDDELSLSHVCLEQHSKEAEEGYPEVRRVRYCKHCKAYIWGFDHHCPAFGNCIGQKNYALFMALLLGFIIAESSFVALSTQFITESGSMDETVLESNPASNLATSTMLFCINQILWQAVFFLWHIYCICFNIKTDEWINWKEYPEFQLTVQCQEGHNSFETKFRNPYDKGILSNLGEFLAATRAHFGHVLKIQMLGYIQIICLQKTKTRKREMWLGEGDVSEPLALSGYLYHDLEAVDDPDYLPGYTKWNNRKEAFRRLD</sequence>
<dbReference type="Proteomes" id="UP001141806">
    <property type="component" value="Unassembled WGS sequence"/>
</dbReference>
<evidence type="ECO:0000313" key="10">
    <source>
        <dbReference type="EMBL" id="KAJ4971082.1"/>
    </source>
</evidence>
<accession>A0A9Q0QTC5</accession>
<gene>
    <name evidence="10" type="ORF">NE237_004181</name>
</gene>
<evidence type="ECO:0000256" key="1">
    <source>
        <dbReference type="ARBA" id="ARBA00004141"/>
    </source>
</evidence>
<dbReference type="EMBL" id="JAMYWD010000005">
    <property type="protein sequence ID" value="KAJ4971082.1"/>
    <property type="molecule type" value="Genomic_DNA"/>
</dbReference>
<keyword evidence="4 8" id="KW-0812">Transmembrane</keyword>
<dbReference type="GO" id="GO:0005783">
    <property type="term" value="C:endoplasmic reticulum"/>
    <property type="evidence" value="ECO:0007669"/>
    <property type="project" value="TreeGrafter"/>
</dbReference>